<organism evidence="9 10">
    <name type="scientific">Jiangella asiatica</name>
    <dbReference type="NCBI Taxonomy" id="2530372"/>
    <lineage>
        <taxon>Bacteria</taxon>
        <taxon>Bacillati</taxon>
        <taxon>Actinomycetota</taxon>
        <taxon>Actinomycetes</taxon>
        <taxon>Jiangellales</taxon>
        <taxon>Jiangellaceae</taxon>
        <taxon>Jiangella</taxon>
    </lineage>
</organism>
<keyword evidence="6 9" id="KW-0067">ATP-binding</keyword>
<comment type="subcellular location">
    <subcellularLocation>
        <location evidence="1">Cell membrane</location>
        <topology evidence="1">Peripheral membrane protein</topology>
    </subcellularLocation>
</comment>
<dbReference type="PROSITE" id="PS50893">
    <property type="entry name" value="ABC_TRANSPORTER_2"/>
    <property type="match status" value="1"/>
</dbReference>
<gene>
    <name evidence="9" type="ORF">E1269_15030</name>
</gene>
<comment type="similarity">
    <text evidence="2">Belongs to the ABC transporter superfamily.</text>
</comment>
<evidence type="ECO:0000313" key="9">
    <source>
        <dbReference type="EMBL" id="TDE09320.1"/>
    </source>
</evidence>
<keyword evidence="10" id="KW-1185">Reference proteome</keyword>
<dbReference type="GO" id="GO:0005524">
    <property type="term" value="F:ATP binding"/>
    <property type="evidence" value="ECO:0007669"/>
    <property type="project" value="UniProtKB-KW"/>
</dbReference>
<dbReference type="PANTHER" id="PTHR43297:SF2">
    <property type="entry name" value="DIPEPTIDE TRANSPORT ATP-BINDING PROTEIN DPPD"/>
    <property type="match status" value="1"/>
</dbReference>
<evidence type="ECO:0000256" key="7">
    <source>
        <dbReference type="ARBA" id="ARBA00023136"/>
    </source>
</evidence>
<keyword evidence="3" id="KW-0813">Transport</keyword>
<feature type="domain" description="ABC transporter" evidence="8">
    <location>
        <begin position="12"/>
        <end position="257"/>
    </location>
</feature>
<name>A0A4R5DBF2_9ACTN</name>
<dbReference type="InterPro" id="IPR017871">
    <property type="entry name" value="ABC_transporter-like_CS"/>
</dbReference>
<evidence type="ECO:0000256" key="2">
    <source>
        <dbReference type="ARBA" id="ARBA00005417"/>
    </source>
</evidence>
<dbReference type="OrthoDB" id="5357528at2"/>
<dbReference type="NCBIfam" id="TIGR01727">
    <property type="entry name" value="oligo_HPY"/>
    <property type="match status" value="1"/>
</dbReference>
<keyword evidence="4" id="KW-1003">Cell membrane</keyword>
<dbReference type="InterPro" id="IPR003593">
    <property type="entry name" value="AAA+_ATPase"/>
</dbReference>
<dbReference type="Proteomes" id="UP000294739">
    <property type="component" value="Unassembled WGS sequence"/>
</dbReference>
<dbReference type="Pfam" id="PF00005">
    <property type="entry name" value="ABC_tran"/>
    <property type="match status" value="1"/>
</dbReference>
<dbReference type="PANTHER" id="PTHR43297">
    <property type="entry name" value="OLIGOPEPTIDE TRANSPORT ATP-BINDING PROTEIN APPD"/>
    <property type="match status" value="1"/>
</dbReference>
<protein>
    <submittedName>
        <fullName evidence="9">ABC transporter ATP-binding protein</fullName>
    </submittedName>
</protein>
<comment type="caution">
    <text evidence="9">The sequence shown here is derived from an EMBL/GenBank/DDBJ whole genome shotgun (WGS) entry which is preliminary data.</text>
</comment>
<dbReference type="GO" id="GO:0005886">
    <property type="term" value="C:plasma membrane"/>
    <property type="evidence" value="ECO:0007669"/>
    <property type="project" value="UniProtKB-SubCell"/>
</dbReference>
<dbReference type="FunFam" id="3.40.50.300:FF:000016">
    <property type="entry name" value="Oligopeptide ABC transporter ATP-binding component"/>
    <property type="match status" value="1"/>
</dbReference>
<dbReference type="InterPro" id="IPR050388">
    <property type="entry name" value="ABC_Ni/Peptide_Import"/>
</dbReference>
<dbReference type="Gene3D" id="3.40.50.300">
    <property type="entry name" value="P-loop containing nucleotide triphosphate hydrolases"/>
    <property type="match status" value="1"/>
</dbReference>
<dbReference type="AlphaFoldDB" id="A0A4R5DBF2"/>
<evidence type="ECO:0000256" key="1">
    <source>
        <dbReference type="ARBA" id="ARBA00004202"/>
    </source>
</evidence>
<evidence type="ECO:0000313" key="10">
    <source>
        <dbReference type="Proteomes" id="UP000294739"/>
    </source>
</evidence>
<evidence type="ECO:0000256" key="3">
    <source>
        <dbReference type="ARBA" id="ARBA00022448"/>
    </source>
</evidence>
<reference evidence="9 10" key="1">
    <citation type="submission" date="2019-03" db="EMBL/GenBank/DDBJ databases">
        <title>Draft genome sequences of novel Actinobacteria.</title>
        <authorList>
            <person name="Sahin N."/>
            <person name="Ay H."/>
            <person name="Saygin H."/>
        </authorList>
    </citation>
    <scope>NUCLEOTIDE SEQUENCE [LARGE SCALE GENOMIC DNA]</scope>
    <source>
        <strain evidence="9 10">5K138</strain>
    </source>
</reference>
<dbReference type="SUPFAM" id="SSF52540">
    <property type="entry name" value="P-loop containing nucleoside triphosphate hydrolases"/>
    <property type="match status" value="1"/>
</dbReference>
<dbReference type="GO" id="GO:0015833">
    <property type="term" value="P:peptide transport"/>
    <property type="evidence" value="ECO:0007669"/>
    <property type="project" value="InterPro"/>
</dbReference>
<evidence type="ECO:0000259" key="8">
    <source>
        <dbReference type="PROSITE" id="PS50893"/>
    </source>
</evidence>
<keyword evidence="5" id="KW-0547">Nucleotide-binding</keyword>
<dbReference type="EMBL" id="SMKZ01000019">
    <property type="protein sequence ID" value="TDE09320.1"/>
    <property type="molecule type" value="Genomic_DNA"/>
</dbReference>
<keyword evidence="7" id="KW-0472">Membrane</keyword>
<evidence type="ECO:0000256" key="4">
    <source>
        <dbReference type="ARBA" id="ARBA00022475"/>
    </source>
</evidence>
<dbReference type="CDD" id="cd03257">
    <property type="entry name" value="ABC_NikE_OppD_transporters"/>
    <property type="match status" value="1"/>
</dbReference>
<accession>A0A4R5DBF2</accession>
<proteinExistence type="inferred from homology"/>
<dbReference type="InterPro" id="IPR013563">
    <property type="entry name" value="Oligopep_ABC_C"/>
</dbReference>
<dbReference type="SMART" id="SM00382">
    <property type="entry name" value="AAA"/>
    <property type="match status" value="1"/>
</dbReference>
<dbReference type="InterPro" id="IPR003439">
    <property type="entry name" value="ABC_transporter-like_ATP-bd"/>
</dbReference>
<dbReference type="InterPro" id="IPR027417">
    <property type="entry name" value="P-loop_NTPase"/>
</dbReference>
<dbReference type="GO" id="GO:0016887">
    <property type="term" value="F:ATP hydrolysis activity"/>
    <property type="evidence" value="ECO:0007669"/>
    <property type="project" value="InterPro"/>
</dbReference>
<dbReference type="InParanoid" id="A0A4R5DBF2"/>
<dbReference type="PROSITE" id="PS00211">
    <property type="entry name" value="ABC_TRANSPORTER_1"/>
    <property type="match status" value="1"/>
</dbReference>
<evidence type="ECO:0000256" key="5">
    <source>
        <dbReference type="ARBA" id="ARBA00022741"/>
    </source>
</evidence>
<dbReference type="Pfam" id="PF08352">
    <property type="entry name" value="oligo_HPY"/>
    <property type="match status" value="1"/>
</dbReference>
<evidence type="ECO:0000256" key="6">
    <source>
        <dbReference type="ARBA" id="ARBA00022840"/>
    </source>
</evidence>
<sequence length="331" mass="35525">MTEHAMHTGLSVRDFSVALKTPGGPITPVDRVSIDVEPGRRVALVGESGCGKSMMLRGILRFIPPSVLDGVSGRAAFDGVDLAELDDRRLRNYRGDRIAMVFQDALARLNPTMPVGAQVAEVLTGGGRERDAQVAALFRAVGLDSSRAFRRRFPHELSGGMRQRVLIAIALAGDPELLVADEPTTALDVTVQAQILDTIASVVRERGMALLVVTHDLGVVSETCEYVYVMYAGQIVESGPVDAVFDEPGHPYTQGLIDCVLDVDEPGEQRVRTIPGVVPPPGSVTAGCRFRDRCPAAHDRCAVDPPVVELGPGRSARCWLRVPAETVEEAS</sequence>